<feature type="region of interest" description="Disordered" evidence="1">
    <location>
        <begin position="35"/>
        <end position="64"/>
    </location>
</feature>
<evidence type="ECO:0000313" key="4">
    <source>
        <dbReference type="Proteomes" id="UP001373714"/>
    </source>
</evidence>
<gene>
    <name evidence="3" type="ORF">TWF730_003081</name>
    <name evidence="2" type="ORF">TWF730_006129</name>
</gene>
<evidence type="ECO:0000313" key="2">
    <source>
        <dbReference type="EMBL" id="KAK6329833.1"/>
    </source>
</evidence>
<evidence type="ECO:0000256" key="1">
    <source>
        <dbReference type="SAM" id="MobiDB-lite"/>
    </source>
</evidence>
<comment type="caution">
    <text evidence="3">The sequence shown here is derived from an EMBL/GenBank/DDBJ whole genome shotgun (WGS) entry which is preliminary data.</text>
</comment>
<dbReference type="EMBL" id="JAVHNS010000014">
    <property type="protein sequence ID" value="KAK6335703.1"/>
    <property type="molecule type" value="Genomic_DNA"/>
</dbReference>
<feature type="region of interest" description="Disordered" evidence="1">
    <location>
        <begin position="105"/>
        <end position="131"/>
    </location>
</feature>
<organism evidence="3 4">
    <name type="scientific">Orbilia blumenaviensis</name>
    <dbReference type="NCBI Taxonomy" id="1796055"/>
    <lineage>
        <taxon>Eukaryota</taxon>
        <taxon>Fungi</taxon>
        <taxon>Dikarya</taxon>
        <taxon>Ascomycota</taxon>
        <taxon>Pezizomycotina</taxon>
        <taxon>Orbiliomycetes</taxon>
        <taxon>Orbiliales</taxon>
        <taxon>Orbiliaceae</taxon>
        <taxon>Orbilia</taxon>
    </lineage>
</organism>
<name>A0AAV9U6W5_9PEZI</name>
<protein>
    <submittedName>
        <fullName evidence="3">Uncharacterized protein</fullName>
    </submittedName>
</protein>
<accession>A0AAV9U6W5</accession>
<reference evidence="3 4" key="1">
    <citation type="submission" date="2019-10" db="EMBL/GenBank/DDBJ databases">
        <authorList>
            <person name="Palmer J.M."/>
        </authorList>
    </citation>
    <scope>NUCLEOTIDE SEQUENCE [LARGE SCALE GENOMIC DNA]</scope>
    <source>
        <strain evidence="3 4">TWF730</strain>
    </source>
</reference>
<keyword evidence="4" id="KW-1185">Reference proteome</keyword>
<dbReference type="EMBL" id="JAVHNS010000020">
    <property type="protein sequence ID" value="KAK6329833.1"/>
    <property type="molecule type" value="Genomic_DNA"/>
</dbReference>
<evidence type="ECO:0000313" key="3">
    <source>
        <dbReference type="EMBL" id="KAK6335703.1"/>
    </source>
</evidence>
<feature type="compositionally biased region" description="Polar residues" evidence="1">
    <location>
        <begin position="35"/>
        <end position="57"/>
    </location>
</feature>
<proteinExistence type="predicted"/>
<dbReference type="AlphaFoldDB" id="A0AAV9U6W5"/>
<dbReference type="Proteomes" id="UP001373714">
    <property type="component" value="Unassembled WGS sequence"/>
</dbReference>
<sequence>MLQDLWANFRIDDDDDDTIIARNISSIQSNPLHGFTTSSFSSDPVQPPQISAISSDPVQPAHISDIGSDLVQPAQISGISSDLVQAAQPSSDIVLLDHLPSSPPFTPDLTQAGAFQPSPKSSPPDRAPGFNEATIELPLTVKGDLAVEAGPEVIHEKRSGILACHEKHASAGSILLFENPNELDPSAIQSLAFDRQYQVEERFSDKLDGFTEFLRHRVANCAVCQLTGDDAYHHLPDCPKAGSLGTFIWKHEAISDYMDEAVAAICALIRILAPSHLQEVALWMDEDIPGSYLDYRRWCLLPDTFLGVPALKGYNVVLALKTLWEDGLIEVPWAFPE</sequence>